<evidence type="ECO:0000313" key="2">
    <source>
        <dbReference type="EMBL" id="TNV70642.1"/>
    </source>
</evidence>
<reference evidence="2" key="1">
    <citation type="submission" date="2019-06" db="EMBL/GenBank/DDBJ databases">
        <authorList>
            <person name="Zheng W."/>
        </authorList>
    </citation>
    <scope>NUCLEOTIDE SEQUENCE</scope>
    <source>
        <strain evidence="2">QDHG01</strain>
    </source>
</reference>
<dbReference type="EMBL" id="RRYP01034497">
    <property type="protein sequence ID" value="TNV70642.1"/>
    <property type="molecule type" value="Genomic_DNA"/>
</dbReference>
<proteinExistence type="predicted"/>
<feature type="region of interest" description="Disordered" evidence="1">
    <location>
        <begin position="75"/>
        <end position="100"/>
    </location>
</feature>
<gene>
    <name evidence="2" type="ORF">FGO68_gene200</name>
</gene>
<feature type="compositionally biased region" description="Low complexity" evidence="1">
    <location>
        <begin position="75"/>
        <end position="88"/>
    </location>
</feature>
<keyword evidence="3" id="KW-1185">Reference proteome</keyword>
<organism evidence="2 3">
    <name type="scientific">Halteria grandinella</name>
    <dbReference type="NCBI Taxonomy" id="5974"/>
    <lineage>
        <taxon>Eukaryota</taxon>
        <taxon>Sar</taxon>
        <taxon>Alveolata</taxon>
        <taxon>Ciliophora</taxon>
        <taxon>Intramacronucleata</taxon>
        <taxon>Spirotrichea</taxon>
        <taxon>Stichotrichia</taxon>
        <taxon>Sporadotrichida</taxon>
        <taxon>Halteriidae</taxon>
        <taxon>Halteria</taxon>
    </lineage>
</organism>
<comment type="caution">
    <text evidence="2">The sequence shown here is derived from an EMBL/GenBank/DDBJ whole genome shotgun (WGS) entry which is preliminary data.</text>
</comment>
<feature type="compositionally biased region" description="Polar residues" evidence="1">
    <location>
        <begin position="89"/>
        <end position="100"/>
    </location>
</feature>
<sequence length="100" mass="11266">MQMSGQQFLPQQRRQISRTTQFFVMSTCSLPTWNTQVQITKRIWPPLQLTLKLSVGGRSLIPCRARFQKLVQASGGTSSLKTSTSTSLDCNETFSTSHQK</sequence>
<evidence type="ECO:0000313" key="3">
    <source>
        <dbReference type="Proteomes" id="UP000785679"/>
    </source>
</evidence>
<evidence type="ECO:0000256" key="1">
    <source>
        <dbReference type="SAM" id="MobiDB-lite"/>
    </source>
</evidence>
<dbReference type="Proteomes" id="UP000785679">
    <property type="component" value="Unassembled WGS sequence"/>
</dbReference>
<accession>A0A8J8N944</accession>
<dbReference type="AlphaFoldDB" id="A0A8J8N944"/>
<name>A0A8J8N944_HALGN</name>
<protein>
    <submittedName>
        <fullName evidence="2">Uncharacterized protein</fullName>
    </submittedName>
</protein>